<organism evidence="1">
    <name type="scientific">hydrocarbon metagenome</name>
    <dbReference type="NCBI Taxonomy" id="938273"/>
    <lineage>
        <taxon>unclassified sequences</taxon>
        <taxon>metagenomes</taxon>
        <taxon>ecological metagenomes</taxon>
    </lineage>
</organism>
<reference evidence="1" key="1">
    <citation type="journal article" date="2015" name="Proc. Natl. Acad. Sci. U.S.A.">
        <title>Networks of energetic and metabolic interactions define dynamics in microbial communities.</title>
        <authorList>
            <person name="Embree M."/>
            <person name="Liu J.K."/>
            <person name="Al-Bassam M.M."/>
            <person name="Zengler K."/>
        </authorList>
    </citation>
    <scope>NUCLEOTIDE SEQUENCE</scope>
</reference>
<accession>A0A0W8G3C1</accession>
<dbReference type="AlphaFoldDB" id="A0A0W8G3C1"/>
<gene>
    <name evidence="1" type="ORF">ASZ90_003151</name>
</gene>
<sequence>MIFWGGWQTFIKRLSVKKFRKFTAVIITQIPQSILLLAL</sequence>
<name>A0A0W8G3C1_9ZZZZ</name>
<dbReference type="EMBL" id="LNQE01000377">
    <property type="protein sequence ID" value="KUG26995.1"/>
    <property type="molecule type" value="Genomic_DNA"/>
</dbReference>
<evidence type="ECO:0000313" key="1">
    <source>
        <dbReference type="EMBL" id="KUG26995.1"/>
    </source>
</evidence>
<proteinExistence type="predicted"/>
<protein>
    <submittedName>
        <fullName evidence="1">Uncharacterized protein</fullName>
    </submittedName>
</protein>
<comment type="caution">
    <text evidence="1">The sequence shown here is derived from an EMBL/GenBank/DDBJ whole genome shotgun (WGS) entry which is preliminary data.</text>
</comment>